<reference evidence="1 2" key="1">
    <citation type="journal article" date="2011" name="J. Microbiol.">
        <title>Bacillus kyonggiensis sp. nov., isolated from soil of a lettuce field.</title>
        <authorList>
            <person name="Dong K."/>
            <person name="Lee S."/>
        </authorList>
    </citation>
    <scope>NUCLEOTIDE SEQUENCE [LARGE SCALE GENOMIC DNA]</scope>
    <source>
        <strain evidence="1 2">NB22</strain>
    </source>
</reference>
<dbReference type="InterPro" id="IPR001387">
    <property type="entry name" value="Cro/C1-type_HTH"/>
</dbReference>
<protein>
    <submittedName>
        <fullName evidence="1">Helix-turn-helix transcriptional regulator</fullName>
    </submittedName>
</protein>
<accession>A0A4V5P1F9</accession>
<evidence type="ECO:0000313" key="2">
    <source>
        <dbReference type="Proteomes" id="UP000307756"/>
    </source>
</evidence>
<evidence type="ECO:0000313" key="1">
    <source>
        <dbReference type="EMBL" id="TKC18180.1"/>
    </source>
</evidence>
<proteinExistence type="predicted"/>
<gene>
    <name evidence="1" type="ORF">FA727_01080</name>
</gene>
<sequence length="92" mass="11037">MYTVNSKLPYNMEYDHRFLKPIRHARNKTLADFSHFMNVNSSTICKLEKGSLEFTPYYHEKLRDAIKRLRISNIELASIRNVIEQKEKRGYK</sequence>
<dbReference type="EMBL" id="SWBM01000001">
    <property type="protein sequence ID" value="TKC18180.1"/>
    <property type="molecule type" value="Genomic_DNA"/>
</dbReference>
<keyword evidence="2" id="KW-1185">Reference proteome</keyword>
<comment type="caution">
    <text evidence="1">The sequence shown here is derived from an EMBL/GenBank/DDBJ whole genome shotgun (WGS) entry which is preliminary data.</text>
</comment>
<name>A0A4V5P1F9_9BACI</name>
<dbReference type="InterPro" id="IPR010982">
    <property type="entry name" value="Lambda_DNA-bd_dom_sf"/>
</dbReference>
<organism evidence="1 2">
    <name type="scientific">Robertmurraya kyonggiensis</name>
    <dbReference type="NCBI Taxonomy" id="1037680"/>
    <lineage>
        <taxon>Bacteria</taxon>
        <taxon>Bacillati</taxon>
        <taxon>Bacillota</taxon>
        <taxon>Bacilli</taxon>
        <taxon>Bacillales</taxon>
        <taxon>Bacillaceae</taxon>
        <taxon>Robertmurraya</taxon>
    </lineage>
</organism>
<dbReference type="GO" id="GO:0003677">
    <property type="term" value="F:DNA binding"/>
    <property type="evidence" value="ECO:0007669"/>
    <property type="project" value="InterPro"/>
</dbReference>
<dbReference type="Proteomes" id="UP000307756">
    <property type="component" value="Unassembled WGS sequence"/>
</dbReference>
<dbReference type="CDD" id="cd00093">
    <property type="entry name" value="HTH_XRE"/>
    <property type="match status" value="1"/>
</dbReference>
<dbReference type="AlphaFoldDB" id="A0A4V5P1F9"/>
<dbReference type="SUPFAM" id="SSF47413">
    <property type="entry name" value="lambda repressor-like DNA-binding domains"/>
    <property type="match status" value="1"/>
</dbReference>